<evidence type="ECO:0000256" key="2">
    <source>
        <dbReference type="ARBA" id="ARBA00011038"/>
    </source>
</evidence>
<dbReference type="GO" id="GO:0006383">
    <property type="term" value="P:transcription by RNA polymerase III"/>
    <property type="evidence" value="ECO:0007669"/>
    <property type="project" value="InterPro"/>
</dbReference>
<organism evidence="7 8">
    <name type="scientific">Rickenella mellea</name>
    <dbReference type="NCBI Taxonomy" id="50990"/>
    <lineage>
        <taxon>Eukaryota</taxon>
        <taxon>Fungi</taxon>
        <taxon>Dikarya</taxon>
        <taxon>Basidiomycota</taxon>
        <taxon>Agaricomycotina</taxon>
        <taxon>Agaricomycetes</taxon>
        <taxon>Hymenochaetales</taxon>
        <taxon>Rickenellaceae</taxon>
        <taxon>Rickenella</taxon>
    </lineage>
</organism>
<evidence type="ECO:0000313" key="8">
    <source>
        <dbReference type="Proteomes" id="UP000294933"/>
    </source>
</evidence>
<dbReference type="FunFam" id="1.10.10.10:FF:000116">
    <property type="entry name" value="DNA-directed RNA polymerase III subunit RPC6"/>
    <property type="match status" value="1"/>
</dbReference>
<accession>A0A4Y7PPM5</accession>
<protein>
    <recommendedName>
        <fullName evidence="9">DNA-directed RNA polymerase III subunit RPC6</fullName>
    </recommendedName>
</protein>
<reference evidence="7 8" key="1">
    <citation type="submission" date="2018-06" db="EMBL/GenBank/DDBJ databases">
        <title>A transcriptomic atlas of mushroom development highlights an independent origin of complex multicellularity.</title>
        <authorList>
            <consortium name="DOE Joint Genome Institute"/>
            <person name="Krizsan K."/>
            <person name="Almasi E."/>
            <person name="Merenyi Z."/>
            <person name="Sahu N."/>
            <person name="Viragh M."/>
            <person name="Koszo T."/>
            <person name="Mondo S."/>
            <person name="Kiss B."/>
            <person name="Balint B."/>
            <person name="Kues U."/>
            <person name="Barry K."/>
            <person name="Hegedus J.C."/>
            <person name="Henrissat B."/>
            <person name="Johnson J."/>
            <person name="Lipzen A."/>
            <person name="Ohm R."/>
            <person name="Nagy I."/>
            <person name="Pangilinan J."/>
            <person name="Yan J."/>
            <person name="Xiong Y."/>
            <person name="Grigoriev I.V."/>
            <person name="Hibbett D.S."/>
            <person name="Nagy L.G."/>
        </authorList>
    </citation>
    <scope>NUCLEOTIDE SEQUENCE [LARGE SCALE GENOMIC DNA]</scope>
    <source>
        <strain evidence="7 8">SZMC22713</strain>
    </source>
</reference>
<evidence type="ECO:0008006" key="9">
    <source>
        <dbReference type="Google" id="ProtNLM"/>
    </source>
</evidence>
<dbReference type="Gene3D" id="1.10.10.10">
    <property type="entry name" value="Winged helix-like DNA-binding domain superfamily/Winged helix DNA-binding domain"/>
    <property type="match status" value="1"/>
</dbReference>
<dbReference type="GO" id="GO:0005654">
    <property type="term" value="C:nucleoplasm"/>
    <property type="evidence" value="ECO:0007669"/>
    <property type="project" value="UniProtKB-ARBA"/>
</dbReference>
<comment type="subcellular location">
    <subcellularLocation>
        <location evidence="1">Nucleus</location>
    </subcellularLocation>
</comment>
<dbReference type="Proteomes" id="UP000294933">
    <property type="component" value="Unassembled WGS sequence"/>
</dbReference>
<dbReference type="VEuPathDB" id="FungiDB:BD410DRAFT_776494"/>
<dbReference type="InterPro" id="IPR007832">
    <property type="entry name" value="RNA_pol_Rpc34"/>
</dbReference>
<dbReference type="SUPFAM" id="SSF46785">
    <property type="entry name" value="Winged helix' DNA-binding domain"/>
    <property type="match status" value="1"/>
</dbReference>
<dbReference type="InterPro" id="IPR036390">
    <property type="entry name" value="WH_DNA-bd_sf"/>
</dbReference>
<evidence type="ECO:0000256" key="5">
    <source>
        <dbReference type="ARBA" id="ARBA00023242"/>
    </source>
</evidence>
<evidence type="ECO:0000256" key="6">
    <source>
        <dbReference type="SAM" id="MobiDB-lite"/>
    </source>
</evidence>
<feature type="region of interest" description="Disordered" evidence="6">
    <location>
        <begin position="286"/>
        <end position="319"/>
    </location>
</feature>
<dbReference type="PANTHER" id="PTHR12780">
    <property type="entry name" value="RNA POLYMERASE III DNA DIRECTED , 39KD SUBUNIT-RELATED"/>
    <property type="match status" value="1"/>
</dbReference>
<gene>
    <name evidence="7" type="ORF">BD410DRAFT_776494</name>
</gene>
<keyword evidence="3" id="KW-0240">DNA-directed RNA polymerase</keyword>
<keyword evidence="5" id="KW-0539">Nucleus</keyword>
<dbReference type="PIRSF" id="PIRSF028763">
    <property type="entry name" value="RNA_pol_Rpc34"/>
    <property type="match status" value="1"/>
</dbReference>
<dbReference type="Pfam" id="PF05158">
    <property type="entry name" value="RNA_pol_Rpc34"/>
    <property type="match status" value="2"/>
</dbReference>
<feature type="compositionally biased region" description="Basic and acidic residues" evidence="6">
    <location>
        <begin position="297"/>
        <end position="319"/>
    </location>
</feature>
<dbReference type="InterPro" id="IPR016049">
    <property type="entry name" value="RNA_pol_Rpc34-like"/>
</dbReference>
<dbReference type="STRING" id="50990.A0A4Y7PPM5"/>
<evidence type="ECO:0000313" key="7">
    <source>
        <dbReference type="EMBL" id="TDL17078.1"/>
    </source>
</evidence>
<proteinExistence type="inferred from homology"/>
<evidence type="ECO:0000256" key="3">
    <source>
        <dbReference type="ARBA" id="ARBA00022478"/>
    </source>
</evidence>
<dbReference type="GO" id="GO:0005666">
    <property type="term" value="C:RNA polymerase III complex"/>
    <property type="evidence" value="ECO:0007669"/>
    <property type="project" value="InterPro"/>
</dbReference>
<dbReference type="GO" id="GO:0005737">
    <property type="term" value="C:cytoplasm"/>
    <property type="evidence" value="ECO:0007669"/>
    <property type="project" value="UniProtKB-ARBA"/>
</dbReference>
<dbReference type="OrthoDB" id="613763at2759"/>
<dbReference type="InterPro" id="IPR036388">
    <property type="entry name" value="WH-like_DNA-bd_sf"/>
</dbReference>
<keyword evidence="4" id="KW-0804">Transcription</keyword>
<evidence type="ECO:0000256" key="1">
    <source>
        <dbReference type="ARBA" id="ARBA00004123"/>
    </source>
</evidence>
<evidence type="ECO:0000256" key="4">
    <source>
        <dbReference type="ARBA" id="ARBA00023163"/>
    </source>
</evidence>
<comment type="similarity">
    <text evidence="2">Belongs to the eukaryotic RPC34/RPC39 RNA polymerase subunit family.</text>
</comment>
<dbReference type="EMBL" id="ML170228">
    <property type="protein sequence ID" value="TDL17078.1"/>
    <property type="molecule type" value="Genomic_DNA"/>
</dbReference>
<dbReference type="AlphaFoldDB" id="A0A4Y7PPM5"/>
<name>A0A4Y7PPM5_9AGAM</name>
<sequence length="430" mass="48504">MAVRSPSALENKLLEVALISPSQEITAKEWETVIPDHDIRVNALNYLLSVGRLKASQTEFGRVSFRAVTEDERRLMAGMNTDEAMVFTYIKASGAEGIWTKHLKSKTNIHQTVIDHCLKILVQKRLVKRVPSVQHRTRKIYMLYEIEPSSSLTGGPWYTGNDLDTEYIKVLIDASLRYIRSKTFPKARLLQKQPLFLISNSPLYPSARDIQNFLKESKISMTELSTLHVETLLNVLVVDGLIEKIPIFRSAQCEPIHETHADVDERPSNETQSDCDLEVAFKVNDSPPGLPLVTGKRKLESDQPESERQQKRLKPFERNGWSDDGKLSVRILSLQTTAVSTRRALLDDPDRTFSDIPQSAYQGRLENEDTMESQLHAYRAVRQETVLHGLSSATCTRCPSFKFCADNGPVNAHTCAYFTDWLAPSNGSGT</sequence>
<keyword evidence="8" id="KW-1185">Reference proteome</keyword>